<evidence type="ECO:0000256" key="1">
    <source>
        <dbReference type="SAM" id="MobiDB-lite"/>
    </source>
</evidence>
<dbReference type="STRING" id="1123062.SAMN02745775_1011186"/>
<reference evidence="2 3" key="1">
    <citation type="submission" date="2016-10" db="EMBL/GenBank/DDBJ databases">
        <authorList>
            <person name="de Groot N.N."/>
        </authorList>
    </citation>
    <scope>NUCLEOTIDE SEQUENCE [LARGE SCALE GENOMIC DNA]</scope>
    <source>
        <strain evidence="2 3">DSM 19981</strain>
    </source>
</reference>
<feature type="compositionally biased region" description="Low complexity" evidence="1">
    <location>
        <begin position="1"/>
        <end position="12"/>
    </location>
</feature>
<dbReference type="Proteomes" id="UP000199473">
    <property type="component" value="Unassembled WGS sequence"/>
</dbReference>
<gene>
    <name evidence="2" type="ORF">SAMN02745775_1011186</name>
</gene>
<name>A0A1I3YCS9_9PROT</name>
<accession>A0A1I3YCS9</accession>
<organism evidence="2 3">
    <name type="scientific">Falsiroseomonas stagni DSM 19981</name>
    <dbReference type="NCBI Taxonomy" id="1123062"/>
    <lineage>
        <taxon>Bacteria</taxon>
        <taxon>Pseudomonadati</taxon>
        <taxon>Pseudomonadota</taxon>
        <taxon>Alphaproteobacteria</taxon>
        <taxon>Acetobacterales</taxon>
        <taxon>Roseomonadaceae</taxon>
        <taxon>Falsiroseomonas</taxon>
    </lineage>
</organism>
<evidence type="ECO:0000313" key="2">
    <source>
        <dbReference type="EMBL" id="SFK29747.1"/>
    </source>
</evidence>
<feature type="region of interest" description="Disordered" evidence="1">
    <location>
        <begin position="1"/>
        <end position="21"/>
    </location>
</feature>
<evidence type="ECO:0000313" key="3">
    <source>
        <dbReference type="Proteomes" id="UP000199473"/>
    </source>
</evidence>
<dbReference type="RefSeq" id="WP_139225969.1">
    <property type="nucleotide sequence ID" value="NZ_FOSQ01000001.1"/>
</dbReference>
<sequence>MPDTAAPAAAGGASPGPGAGPPIGVVMREALRAPAGRVVLRVRDLPAHRRRVARALLLEGALAAGGTVTEGHGGDLLLVGAEAARAERLRLLLDRLLGGGAPGAVHAGLWSLERDAPALLDYAAGRDGLAEPIAASAGPELAGLDDWLKRLALEGVVARHVGWRLAEGQAAPRPAFLRLDVARDALARKMGVLGQDRDLVEHAARAIAGRLLRAIGDPAQCGPLIGDRLPGPLHLPVPPAALTGRDGGRRGGAMLVAAVTLEEAADPRALAARRALLAGMGWLLEVDGLTAEALGLLAPDDLPADLLRLHWSEALLAPACHAALRRVDPARLTLAGVRDADALAWARSLGVTRIEPAPALAAALAMPVPAPVAFRPPAPVPSLVPPPVLSPAA</sequence>
<protein>
    <recommendedName>
        <fullName evidence="4">EAL domain-containing protein</fullName>
    </recommendedName>
</protein>
<evidence type="ECO:0008006" key="4">
    <source>
        <dbReference type="Google" id="ProtNLM"/>
    </source>
</evidence>
<proteinExistence type="predicted"/>
<keyword evidence="3" id="KW-1185">Reference proteome</keyword>
<dbReference type="AlphaFoldDB" id="A0A1I3YCS9"/>
<dbReference type="EMBL" id="FOSQ01000001">
    <property type="protein sequence ID" value="SFK29747.1"/>
    <property type="molecule type" value="Genomic_DNA"/>
</dbReference>